<feature type="coiled-coil region" evidence="1">
    <location>
        <begin position="49"/>
        <end position="99"/>
    </location>
</feature>
<keyword evidence="2" id="KW-1133">Transmembrane helix</keyword>
<sequence>MFNPTHLALMAAGLSAAIIAGPIGWFSRGLIFDHIERPAIVLAATDKANDAATIRIMDAAKRAEGAERERQQKAGAEALRIYREALANSERTAMQARTQLDQEIAAYEAELATEGRSCVLTDTDIDWLHGRVSASAN</sequence>
<feature type="transmembrane region" description="Helical" evidence="2">
    <location>
        <begin position="6"/>
        <end position="27"/>
    </location>
</feature>
<dbReference type="RefSeq" id="WP_046142678.1">
    <property type="nucleotide sequence ID" value="NZ_LAJG01000015.1"/>
</dbReference>
<keyword evidence="1" id="KW-0175">Coiled coil</keyword>
<accession>A0A0F5LCC6</accession>
<gene>
    <name evidence="3" type="ORF">VW35_08735</name>
</gene>
<dbReference type="PATRIC" id="fig|361041.3.peg.1096"/>
<organism evidence="3 4">
    <name type="scientific">Devosia soli</name>
    <dbReference type="NCBI Taxonomy" id="361041"/>
    <lineage>
        <taxon>Bacteria</taxon>
        <taxon>Pseudomonadati</taxon>
        <taxon>Pseudomonadota</taxon>
        <taxon>Alphaproteobacteria</taxon>
        <taxon>Hyphomicrobiales</taxon>
        <taxon>Devosiaceae</taxon>
        <taxon>Devosia</taxon>
    </lineage>
</organism>
<evidence type="ECO:0000256" key="2">
    <source>
        <dbReference type="SAM" id="Phobius"/>
    </source>
</evidence>
<comment type="caution">
    <text evidence="3">The sequence shown here is derived from an EMBL/GenBank/DDBJ whole genome shotgun (WGS) entry which is preliminary data.</text>
</comment>
<dbReference type="AlphaFoldDB" id="A0A0F5LCC6"/>
<evidence type="ECO:0000313" key="4">
    <source>
        <dbReference type="Proteomes" id="UP000033514"/>
    </source>
</evidence>
<dbReference type="EMBL" id="LAJG01000015">
    <property type="protein sequence ID" value="KKB79272.1"/>
    <property type="molecule type" value="Genomic_DNA"/>
</dbReference>
<proteinExistence type="predicted"/>
<protein>
    <submittedName>
        <fullName evidence="3">Uncharacterized protein</fullName>
    </submittedName>
</protein>
<evidence type="ECO:0000256" key="1">
    <source>
        <dbReference type="SAM" id="Coils"/>
    </source>
</evidence>
<keyword evidence="2" id="KW-0472">Membrane</keyword>
<keyword evidence="2" id="KW-0812">Transmembrane</keyword>
<keyword evidence="4" id="KW-1185">Reference proteome</keyword>
<dbReference type="STRING" id="361041.VW35_08735"/>
<dbReference type="Proteomes" id="UP000033514">
    <property type="component" value="Unassembled WGS sequence"/>
</dbReference>
<reference evidence="3 4" key="1">
    <citation type="submission" date="2015-03" db="EMBL/GenBank/DDBJ databases">
        <authorList>
            <person name="Hassan Y.I."/>
            <person name="Lepp D."/>
            <person name="Zhou T."/>
        </authorList>
    </citation>
    <scope>NUCLEOTIDE SEQUENCE [LARGE SCALE GENOMIC DNA]</scope>
    <source>
        <strain evidence="3 4">GH2-10</strain>
    </source>
</reference>
<evidence type="ECO:0000313" key="3">
    <source>
        <dbReference type="EMBL" id="KKB79272.1"/>
    </source>
</evidence>
<dbReference type="OrthoDB" id="7950969at2"/>
<name>A0A0F5LCC6_9HYPH</name>